<dbReference type="SMART" id="SM00387">
    <property type="entry name" value="HATPase_c"/>
    <property type="match status" value="1"/>
</dbReference>
<evidence type="ECO:0000313" key="9">
    <source>
        <dbReference type="EMBL" id="PZX15141.1"/>
    </source>
</evidence>
<evidence type="ECO:0000256" key="7">
    <source>
        <dbReference type="SAM" id="Phobius"/>
    </source>
</evidence>
<dbReference type="SUPFAM" id="SSF55874">
    <property type="entry name" value="ATPase domain of HSP90 chaperone/DNA topoisomerase II/histidine kinase"/>
    <property type="match status" value="1"/>
</dbReference>
<evidence type="ECO:0000313" key="10">
    <source>
        <dbReference type="Proteomes" id="UP000249239"/>
    </source>
</evidence>
<feature type="domain" description="Histidine kinase" evidence="8">
    <location>
        <begin position="489"/>
        <end position="707"/>
    </location>
</feature>
<keyword evidence="10" id="KW-1185">Reference proteome</keyword>
<protein>
    <recommendedName>
        <fullName evidence="2">histidine kinase</fullName>
        <ecNumber evidence="2">2.7.13.3</ecNumber>
    </recommendedName>
</protein>
<dbReference type="PRINTS" id="PR00344">
    <property type="entry name" value="BCTRLSENSOR"/>
</dbReference>
<dbReference type="InterPro" id="IPR050736">
    <property type="entry name" value="Sensor_HK_Regulatory"/>
</dbReference>
<reference evidence="9 10" key="1">
    <citation type="submission" date="2018-06" db="EMBL/GenBank/DDBJ databases">
        <title>Genomic Encyclopedia of Archaeal and Bacterial Type Strains, Phase II (KMG-II): from individual species to whole genera.</title>
        <authorList>
            <person name="Goeker M."/>
        </authorList>
    </citation>
    <scope>NUCLEOTIDE SEQUENCE [LARGE SCALE GENOMIC DNA]</scope>
    <source>
        <strain evidence="9 10">DSM 6779</strain>
    </source>
</reference>
<evidence type="ECO:0000256" key="4">
    <source>
        <dbReference type="ARBA" id="ARBA00022679"/>
    </source>
</evidence>
<dbReference type="Pfam" id="PF11845">
    <property type="entry name" value="Tll0287-like"/>
    <property type="match status" value="1"/>
</dbReference>
<keyword evidence="6" id="KW-0902">Two-component regulatory system</keyword>
<dbReference type="CDD" id="cd00082">
    <property type="entry name" value="HisKA"/>
    <property type="match status" value="1"/>
</dbReference>
<dbReference type="Gene3D" id="1.10.287.130">
    <property type="match status" value="1"/>
</dbReference>
<name>A0A2W7N4Y7_9BACT</name>
<dbReference type="CDD" id="cd00075">
    <property type="entry name" value="HATPase"/>
    <property type="match status" value="1"/>
</dbReference>
<dbReference type="Proteomes" id="UP000249239">
    <property type="component" value="Unassembled WGS sequence"/>
</dbReference>
<comment type="catalytic activity">
    <reaction evidence="1">
        <text>ATP + protein L-histidine = ADP + protein N-phospho-L-histidine.</text>
        <dbReference type="EC" id="2.7.13.3"/>
    </reaction>
</comment>
<sequence>MSSHRKKPIKHHFLSAFRPVPNRIGLEPTKELSAIYRYSYLLMVAWVAIVMGSLWWNWHLQDESMQRFALAEAQSAFVKDMVYRQWVSNQGGVYVVMTDSSQVNPYLSHLPNRDLVTTDGVNLTLVNPAFMTRQVNELGNERFGLKGHITSLRLLRPENAPDEWERKVLTMFEQGVDEYSNLDTEDGRQCVRYMKALHDTPECMKCHGGEAFSQAGIRGGLSVSVPLERYQAYWASFFYGKIPVHAALLVLGLVFIVVGRRRMMRYALDTSNALKDARDKEEALVLQNNEIIMKNRKLDEMHGRLAVKNLQLQAFNKLTAGILSAVSEDEFFDVVGDITQKILDIPYMSIYSASSAEGMPRTIVQRGELPNGGMSGADHGGCCPLSGDKPENPLQMRTGNCAFHQSSWAWMPLSVRGQIWGWMIFISNEMYKFDSSDMQSFLRRLAYQVGAGIQTIFLRKEKMDEEAQVLQENYDLTLLNSSKNRFFSVVAHDLKNPFNVIMGLSDVLRKGYRTFDDEKMKLIIDNLHDATSKTAHLLDNLLEWGRIQLEELRFEPERQNLRSVAEQSLADVELLARQKGVTIVNRINKKIDIMADSYIARSVFRNLLSNSVKFSFFGGKVWVDAKTEGDWVRCSVTDRGVGVEHDKVKNLFRVDEKMSTIGTFGEKGSGLGLVLCREFIEKHGGEIYIEHPSAGGLRVVFTLPALAGDGYADEGSASIHHAKVCLAIP</sequence>
<evidence type="ECO:0000256" key="6">
    <source>
        <dbReference type="ARBA" id="ARBA00023012"/>
    </source>
</evidence>
<dbReference type="PROSITE" id="PS50109">
    <property type="entry name" value="HIS_KIN"/>
    <property type="match status" value="1"/>
</dbReference>
<dbReference type="InterPro" id="IPR003661">
    <property type="entry name" value="HisK_dim/P_dom"/>
</dbReference>
<dbReference type="Gene3D" id="3.30.450.290">
    <property type="match status" value="1"/>
</dbReference>
<dbReference type="SUPFAM" id="SSF47384">
    <property type="entry name" value="Homodimeric domain of signal transducing histidine kinase"/>
    <property type="match status" value="1"/>
</dbReference>
<dbReference type="OrthoDB" id="9810447at2"/>
<dbReference type="EMBL" id="QKZK01000017">
    <property type="protein sequence ID" value="PZX15141.1"/>
    <property type="molecule type" value="Genomic_DNA"/>
</dbReference>
<dbReference type="PANTHER" id="PTHR43711:SF26">
    <property type="entry name" value="SENSOR HISTIDINE KINASE RCSC"/>
    <property type="match status" value="1"/>
</dbReference>
<keyword evidence="4" id="KW-0808">Transferase</keyword>
<keyword evidence="7" id="KW-0812">Transmembrane</keyword>
<dbReference type="PANTHER" id="PTHR43711">
    <property type="entry name" value="TWO-COMPONENT HISTIDINE KINASE"/>
    <property type="match status" value="1"/>
</dbReference>
<dbReference type="InterPro" id="IPR036097">
    <property type="entry name" value="HisK_dim/P_sf"/>
</dbReference>
<keyword evidence="3" id="KW-0597">Phosphoprotein</keyword>
<dbReference type="Gene3D" id="3.30.450.40">
    <property type="match status" value="1"/>
</dbReference>
<dbReference type="SMART" id="SM00388">
    <property type="entry name" value="HisKA"/>
    <property type="match status" value="1"/>
</dbReference>
<dbReference type="SUPFAM" id="SSF55781">
    <property type="entry name" value="GAF domain-like"/>
    <property type="match status" value="1"/>
</dbReference>
<dbReference type="GO" id="GO:0000155">
    <property type="term" value="F:phosphorelay sensor kinase activity"/>
    <property type="evidence" value="ECO:0007669"/>
    <property type="project" value="InterPro"/>
</dbReference>
<evidence type="ECO:0000259" key="8">
    <source>
        <dbReference type="PROSITE" id="PS50109"/>
    </source>
</evidence>
<dbReference type="InterPro" id="IPR029016">
    <property type="entry name" value="GAF-like_dom_sf"/>
</dbReference>
<dbReference type="InterPro" id="IPR003594">
    <property type="entry name" value="HATPase_dom"/>
</dbReference>
<feature type="transmembrane region" description="Helical" evidence="7">
    <location>
        <begin position="232"/>
        <end position="258"/>
    </location>
</feature>
<dbReference type="RefSeq" id="WP_111446088.1">
    <property type="nucleotide sequence ID" value="NZ_QKZK01000017.1"/>
</dbReference>
<keyword evidence="7" id="KW-1133">Transmembrane helix</keyword>
<evidence type="ECO:0000256" key="3">
    <source>
        <dbReference type="ARBA" id="ARBA00022553"/>
    </source>
</evidence>
<dbReference type="AlphaFoldDB" id="A0A2W7N4Y7"/>
<dbReference type="Pfam" id="PF02518">
    <property type="entry name" value="HATPase_c"/>
    <property type="match status" value="1"/>
</dbReference>
<dbReference type="InterPro" id="IPR036890">
    <property type="entry name" value="HATPase_C_sf"/>
</dbReference>
<dbReference type="EC" id="2.7.13.3" evidence="2"/>
<dbReference type="Pfam" id="PF00512">
    <property type="entry name" value="HisKA"/>
    <property type="match status" value="1"/>
</dbReference>
<dbReference type="Gene3D" id="3.30.565.10">
    <property type="entry name" value="Histidine kinase-like ATPase, C-terminal domain"/>
    <property type="match status" value="1"/>
</dbReference>
<keyword evidence="7" id="KW-0472">Membrane</keyword>
<keyword evidence="5 9" id="KW-0418">Kinase</keyword>
<organism evidence="9 10">
    <name type="scientific">Breznakibacter xylanolyticus</name>
    <dbReference type="NCBI Taxonomy" id="990"/>
    <lineage>
        <taxon>Bacteria</taxon>
        <taxon>Pseudomonadati</taxon>
        <taxon>Bacteroidota</taxon>
        <taxon>Bacteroidia</taxon>
        <taxon>Marinilabiliales</taxon>
        <taxon>Marinilabiliaceae</taxon>
        <taxon>Breznakibacter</taxon>
    </lineage>
</organism>
<accession>A0A2W7N4Y7</accession>
<evidence type="ECO:0000256" key="1">
    <source>
        <dbReference type="ARBA" id="ARBA00000085"/>
    </source>
</evidence>
<proteinExistence type="predicted"/>
<dbReference type="InterPro" id="IPR005467">
    <property type="entry name" value="His_kinase_dom"/>
</dbReference>
<comment type="caution">
    <text evidence="9">The sequence shown here is derived from an EMBL/GenBank/DDBJ whole genome shotgun (WGS) entry which is preliminary data.</text>
</comment>
<evidence type="ECO:0000256" key="2">
    <source>
        <dbReference type="ARBA" id="ARBA00012438"/>
    </source>
</evidence>
<gene>
    <name evidence="9" type="ORF">LX69_02229</name>
</gene>
<dbReference type="InterPro" id="IPR021796">
    <property type="entry name" value="Tll0287-like_dom"/>
</dbReference>
<feature type="transmembrane region" description="Helical" evidence="7">
    <location>
        <begin position="38"/>
        <end position="58"/>
    </location>
</feature>
<evidence type="ECO:0000256" key="5">
    <source>
        <dbReference type="ARBA" id="ARBA00022777"/>
    </source>
</evidence>
<dbReference type="InterPro" id="IPR004358">
    <property type="entry name" value="Sig_transdc_His_kin-like_C"/>
</dbReference>